<feature type="transmembrane region" description="Helical" evidence="5">
    <location>
        <begin position="548"/>
        <end position="568"/>
    </location>
</feature>
<feature type="transmembrane region" description="Helical" evidence="5">
    <location>
        <begin position="295"/>
        <end position="319"/>
    </location>
</feature>
<feature type="transmembrane region" description="Helical" evidence="5">
    <location>
        <begin position="255"/>
        <end position="274"/>
    </location>
</feature>
<evidence type="ECO:0000259" key="6">
    <source>
        <dbReference type="Pfam" id="PF13906"/>
    </source>
</evidence>
<evidence type="ECO:0000256" key="5">
    <source>
        <dbReference type="SAM" id="Phobius"/>
    </source>
</evidence>
<keyword evidence="8" id="KW-1185">Reference proteome</keyword>
<reference evidence="7 8" key="1">
    <citation type="journal article" date="2021" name="Sci. Rep.">
        <title>The genome of the diatom Chaetoceros tenuissimus carries an ancient integrated fragment of an extant virus.</title>
        <authorList>
            <person name="Hongo Y."/>
            <person name="Kimura K."/>
            <person name="Takaki Y."/>
            <person name="Yoshida Y."/>
            <person name="Baba S."/>
            <person name="Kobayashi G."/>
            <person name="Nagasaki K."/>
            <person name="Hano T."/>
            <person name="Tomaru Y."/>
        </authorList>
    </citation>
    <scope>NUCLEOTIDE SEQUENCE [LARGE SCALE GENOMIC DNA]</scope>
    <source>
        <strain evidence="7 8">NIES-3715</strain>
    </source>
</reference>
<evidence type="ECO:0000256" key="2">
    <source>
        <dbReference type="ARBA" id="ARBA00022692"/>
    </source>
</evidence>
<dbReference type="AlphaFoldDB" id="A0AAD3CLR6"/>
<evidence type="ECO:0000256" key="1">
    <source>
        <dbReference type="ARBA" id="ARBA00004141"/>
    </source>
</evidence>
<feature type="transmembrane region" description="Helical" evidence="5">
    <location>
        <begin position="339"/>
        <end position="362"/>
    </location>
</feature>
<keyword evidence="2 5" id="KW-0812">Transmembrane</keyword>
<dbReference type="InterPro" id="IPR002293">
    <property type="entry name" value="AA/rel_permease1"/>
</dbReference>
<dbReference type="PANTHER" id="PTHR43243:SF82">
    <property type="entry name" value="CATIONIC AMINO ACID TRANSPORTER C-TERMINAL DOMAIN-CONTAINING PROTEIN"/>
    <property type="match status" value="1"/>
</dbReference>
<protein>
    <recommendedName>
        <fullName evidence="6">Cationic amino acid transporter C-terminal domain-containing protein</fullName>
    </recommendedName>
</protein>
<feature type="domain" description="Cationic amino acid transporter C-terminal" evidence="6">
    <location>
        <begin position="523"/>
        <end position="573"/>
    </location>
</feature>
<dbReference type="GO" id="GO:0015171">
    <property type="term" value="F:amino acid transmembrane transporter activity"/>
    <property type="evidence" value="ECO:0007669"/>
    <property type="project" value="TreeGrafter"/>
</dbReference>
<comment type="caution">
    <text evidence="7">The sequence shown here is derived from an EMBL/GenBank/DDBJ whole genome shotgun (WGS) entry which is preliminary data.</text>
</comment>
<comment type="subcellular location">
    <subcellularLocation>
        <location evidence="1">Membrane</location>
        <topology evidence="1">Multi-pass membrane protein</topology>
    </subcellularLocation>
</comment>
<dbReference type="GO" id="GO:0016020">
    <property type="term" value="C:membrane"/>
    <property type="evidence" value="ECO:0007669"/>
    <property type="project" value="UniProtKB-SubCell"/>
</dbReference>
<feature type="transmembrane region" description="Helical" evidence="5">
    <location>
        <begin position="131"/>
        <end position="155"/>
    </location>
</feature>
<dbReference type="PANTHER" id="PTHR43243">
    <property type="entry name" value="INNER MEMBRANE TRANSPORTER YGJI-RELATED"/>
    <property type="match status" value="1"/>
</dbReference>
<dbReference type="InterPro" id="IPR029485">
    <property type="entry name" value="CAT_C"/>
</dbReference>
<feature type="transmembrane region" description="Helical" evidence="5">
    <location>
        <begin position="449"/>
        <end position="468"/>
    </location>
</feature>
<feature type="transmembrane region" description="Helical" evidence="5">
    <location>
        <begin position="66"/>
        <end position="91"/>
    </location>
</feature>
<dbReference type="Gene3D" id="1.20.1740.10">
    <property type="entry name" value="Amino acid/polyamine transporter I"/>
    <property type="match status" value="1"/>
</dbReference>
<dbReference type="Pfam" id="PF13906">
    <property type="entry name" value="AA_permease_C"/>
    <property type="match status" value="1"/>
</dbReference>
<evidence type="ECO:0000256" key="3">
    <source>
        <dbReference type="ARBA" id="ARBA00022989"/>
    </source>
</evidence>
<dbReference type="Proteomes" id="UP001054902">
    <property type="component" value="Unassembled WGS sequence"/>
</dbReference>
<name>A0AAD3CLR6_9STRA</name>
<feature type="transmembrane region" description="Helical" evidence="5">
    <location>
        <begin position="224"/>
        <end position="243"/>
    </location>
</feature>
<feature type="transmembrane region" description="Helical" evidence="5">
    <location>
        <begin position="97"/>
        <end position="119"/>
    </location>
</feature>
<evidence type="ECO:0000313" key="8">
    <source>
        <dbReference type="Proteomes" id="UP001054902"/>
    </source>
</evidence>
<feature type="transmembrane region" description="Helical" evidence="5">
    <location>
        <begin position="415"/>
        <end position="437"/>
    </location>
</feature>
<keyword evidence="4 5" id="KW-0472">Membrane</keyword>
<dbReference type="EMBL" id="BLLK01000023">
    <property type="protein sequence ID" value="GFH47395.1"/>
    <property type="molecule type" value="Genomic_DNA"/>
</dbReference>
<proteinExistence type="predicted"/>
<accession>A0AAD3CLR6</accession>
<feature type="transmembrane region" description="Helical" evidence="5">
    <location>
        <begin position="480"/>
        <end position="501"/>
    </location>
</feature>
<gene>
    <name evidence="7" type="ORF">CTEN210_03870</name>
</gene>
<keyword evidence="3 5" id="KW-1133">Transmembrane helix</keyword>
<evidence type="ECO:0000313" key="7">
    <source>
        <dbReference type="EMBL" id="GFH47395.1"/>
    </source>
</evidence>
<organism evidence="7 8">
    <name type="scientific">Chaetoceros tenuissimus</name>
    <dbReference type="NCBI Taxonomy" id="426638"/>
    <lineage>
        <taxon>Eukaryota</taxon>
        <taxon>Sar</taxon>
        <taxon>Stramenopiles</taxon>
        <taxon>Ochrophyta</taxon>
        <taxon>Bacillariophyta</taxon>
        <taxon>Coscinodiscophyceae</taxon>
        <taxon>Chaetocerotophycidae</taxon>
        <taxon>Chaetocerotales</taxon>
        <taxon>Chaetocerotaceae</taxon>
        <taxon>Chaetoceros</taxon>
    </lineage>
</organism>
<sequence length="600" mass="65180">MGKSGPWLQKPLHATFADIEPSSPNVSSERRPMNRNSSYDSIQDAAMNSDVSITSSIRSIQRHLSLFDLVNIGVGGTIGSGIFVLCGFIAHRYAGPAVSLCWVISGAAACLSGICYAELACRLPAAGSSYVYVYASMGELPAVLVAACLTLEYVVSGAAVARSWGDKMVRWMSEDLHVIENEEKNFFNPGFDFNPLAAMISAASVILLMNGVKESKSVTNFFTITKVLLVSFMALIGMILMKPEENLQPFLPPQYGWAGVFRGATSSFFGYIGFDELACMAHEAVDPQKNMPLSIVYTLGIVTVLYVAAALALTGMQPYEEISDVSGFPAAFHARGWDWAAQIAACGEVFTLPIVVLISIMAQPRLQYALAKDGLLPKIFAKVDRHGNLWWGTVIAGIAMVIIAAFIPFDNLNDMISAGILVAFAMTDASLILMRYDSPDDDEELCDRLVGWLNIASFAFSVSVTHFWDFAVGKFVTLVFAFKLFQCIFGLAFKCTPALTFGGKTRKSNTSEADMDMSNSGYFKTPCMPYIPAMGIFVNWYLIAQLELSGIGLLLIFLASVCIFYFLYGRKNSVGNNGGWELDNNDDASESATLSLPPLA</sequence>
<feature type="transmembrane region" description="Helical" evidence="5">
    <location>
        <begin position="389"/>
        <end position="409"/>
    </location>
</feature>
<dbReference type="Pfam" id="PF13520">
    <property type="entry name" value="AA_permease_2"/>
    <property type="match status" value="1"/>
</dbReference>
<evidence type="ECO:0000256" key="4">
    <source>
        <dbReference type="ARBA" id="ARBA00023136"/>
    </source>
</evidence>
<feature type="transmembrane region" description="Helical" evidence="5">
    <location>
        <begin position="522"/>
        <end position="542"/>
    </location>
</feature>